<evidence type="ECO:0000256" key="13">
    <source>
        <dbReference type="SAM" id="Coils"/>
    </source>
</evidence>
<evidence type="ECO:0000256" key="11">
    <source>
        <dbReference type="ARBA" id="ARBA00023136"/>
    </source>
</evidence>
<evidence type="ECO:0000313" key="15">
    <source>
        <dbReference type="Proteomes" id="UP001374579"/>
    </source>
</evidence>
<keyword evidence="13" id="KW-0175">Coiled coil</keyword>
<accession>A0AAN9GAU3</accession>
<feature type="coiled-coil region" evidence="13">
    <location>
        <begin position="93"/>
        <end position="120"/>
    </location>
</feature>
<dbReference type="InterPro" id="IPR008698">
    <property type="entry name" value="NDUB7"/>
</dbReference>
<keyword evidence="6" id="KW-0813">Transport</keyword>
<evidence type="ECO:0000256" key="5">
    <source>
        <dbReference type="ARBA" id="ARBA00018677"/>
    </source>
</evidence>
<keyword evidence="8" id="KW-0999">Mitochondrion inner membrane</keyword>
<dbReference type="EMBL" id="JBAMIC010000011">
    <property type="protein sequence ID" value="KAK7101312.1"/>
    <property type="molecule type" value="Genomic_DNA"/>
</dbReference>
<keyword evidence="15" id="KW-1185">Reference proteome</keyword>
<name>A0AAN9GAU3_9CAEN</name>
<dbReference type="GO" id="GO:0005758">
    <property type="term" value="C:mitochondrial intermembrane space"/>
    <property type="evidence" value="ECO:0007669"/>
    <property type="project" value="UniProtKB-SubCell"/>
</dbReference>
<keyword evidence="11" id="KW-0472">Membrane</keyword>
<comment type="subcellular location">
    <subcellularLocation>
        <location evidence="3">Mitochondrion inner membrane</location>
        <topology evidence="3">Peripheral membrane protein</topology>
    </subcellularLocation>
    <subcellularLocation>
        <location evidence="2">Mitochondrion intermembrane space</location>
    </subcellularLocation>
</comment>
<reference evidence="14 15" key="1">
    <citation type="submission" date="2024-02" db="EMBL/GenBank/DDBJ databases">
        <title>Chromosome-scale genome assembly of the rough periwinkle Littorina saxatilis.</title>
        <authorList>
            <person name="De Jode A."/>
            <person name="Faria R."/>
            <person name="Formenti G."/>
            <person name="Sims Y."/>
            <person name="Smith T.P."/>
            <person name="Tracey A."/>
            <person name="Wood J.M.D."/>
            <person name="Zagrodzka Z.B."/>
            <person name="Johannesson K."/>
            <person name="Butlin R.K."/>
            <person name="Leder E.H."/>
        </authorList>
    </citation>
    <scope>NUCLEOTIDE SEQUENCE [LARGE SCALE GENOMIC DNA]</scope>
    <source>
        <strain evidence="14">Snail1</strain>
        <tissue evidence="14">Muscle</tissue>
    </source>
</reference>
<organism evidence="14 15">
    <name type="scientific">Littorina saxatilis</name>
    <dbReference type="NCBI Taxonomy" id="31220"/>
    <lineage>
        <taxon>Eukaryota</taxon>
        <taxon>Metazoa</taxon>
        <taxon>Spiralia</taxon>
        <taxon>Lophotrochozoa</taxon>
        <taxon>Mollusca</taxon>
        <taxon>Gastropoda</taxon>
        <taxon>Caenogastropoda</taxon>
        <taxon>Littorinimorpha</taxon>
        <taxon>Littorinoidea</taxon>
        <taxon>Littorinidae</taxon>
        <taxon>Littorina</taxon>
    </lineage>
</organism>
<dbReference type="PANTHER" id="PTHR20900:SF0">
    <property type="entry name" value="NADH DEHYDROGENASE [UBIQUINONE] 1 BETA SUBCOMPLEX SUBUNIT 7"/>
    <property type="match status" value="1"/>
</dbReference>
<keyword evidence="10" id="KW-0496">Mitochondrion</keyword>
<evidence type="ECO:0000256" key="1">
    <source>
        <dbReference type="ARBA" id="ARBA00003195"/>
    </source>
</evidence>
<evidence type="ECO:0000256" key="6">
    <source>
        <dbReference type="ARBA" id="ARBA00022448"/>
    </source>
</evidence>
<proteinExistence type="inferred from homology"/>
<evidence type="ECO:0000256" key="3">
    <source>
        <dbReference type="ARBA" id="ARBA00004637"/>
    </source>
</evidence>
<sequence>MGNVMYAYITHPDTAPEFREPPTFDPLVGFANGRKERTIQASREELDKANIPLDRRDYCVDFYLKFLRCRQQNFPRVVSGCHHEKHDYDQCGYEDFVLRMKEYEREKRLMERAKRIAAKNATEELGD</sequence>
<dbReference type="GO" id="GO:0005743">
    <property type="term" value="C:mitochondrial inner membrane"/>
    <property type="evidence" value="ECO:0007669"/>
    <property type="project" value="UniProtKB-SubCell"/>
</dbReference>
<dbReference type="Pfam" id="PF05676">
    <property type="entry name" value="NDUF_B7"/>
    <property type="match status" value="1"/>
</dbReference>
<dbReference type="Proteomes" id="UP001374579">
    <property type="component" value="Unassembled WGS sequence"/>
</dbReference>
<evidence type="ECO:0000256" key="9">
    <source>
        <dbReference type="ARBA" id="ARBA00022982"/>
    </source>
</evidence>
<evidence type="ECO:0000256" key="7">
    <source>
        <dbReference type="ARBA" id="ARBA00022660"/>
    </source>
</evidence>
<dbReference type="PANTHER" id="PTHR20900">
    <property type="entry name" value="NADH:UBIQUINONE OXIDOREDUCTASE B18-LIKE SUBUNIT"/>
    <property type="match status" value="1"/>
</dbReference>
<comment type="function">
    <text evidence="1">Accessory subunit of the mitochondrial membrane respiratory chain NADH dehydrogenase (Complex I), that is believed not to be involved in catalysis. Complex I functions in the transfer of electrons from NADH to the respiratory chain. The immediate electron acceptor for the enzyme is believed to be ubiquinone.</text>
</comment>
<keyword evidence="9" id="KW-0249">Electron transport</keyword>
<keyword evidence="12" id="KW-1015">Disulfide bond</keyword>
<evidence type="ECO:0000256" key="2">
    <source>
        <dbReference type="ARBA" id="ARBA00004569"/>
    </source>
</evidence>
<protein>
    <recommendedName>
        <fullName evidence="5">NADH dehydrogenase [ubiquinone] 1 beta subcomplex subunit 7</fullName>
    </recommendedName>
</protein>
<evidence type="ECO:0000256" key="8">
    <source>
        <dbReference type="ARBA" id="ARBA00022792"/>
    </source>
</evidence>
<comment type="caution">
    <text evidence="14">The sequence shown here is derived from an EMBL/GenBank/DDBJ whole genome shotgun (WGS) entry which is preliminary data.</text>
</comment>
<evidence type="ECO:0000256" key="12">
    <source>
        <dbReference type="ARBA" id="ARBA00023157"/>
    </source>
</evidence>
<evidence type="ECO:0000256" key="4">
    <source>
        <dbReference type="ARBA" id="ARBA00008006"/>
    </source>
</evidence>
<evidence type="ECO:0000256" key="10">
    <source>
        <dbReference type="ARBA" id="ARBA00023128"/>
    </source>
</evidence>
<comment type="similarity">
    <text evidence="4">Belongs to the complex I NDUFB7 subunit family.</text>
</comment>
<gene>
    <name evidence="14" type="ORF">V1264_024106</name>
</gene>
<keyword evidence="7" id="KW-0679">Respiratory chain</keyword>
<dbReference type="AlphaFoldDB" id="A0AAN9GAU3"/>
<evidence type="ECO:0000313" key="14">
    <source>
        <dbReference type="EMBL" id="KAK7101312.1"/>
    </source>
</evidence>